<proteinExistence type="predicted"/>
<keyword evidence="3" id="KW-1185">Reference proteome</keyword>
<evidence type="ECO:0000313" key="2">
    <source>
        <dbReference type="EMBL" id="TQL34653.1"/>
    </source>
</evidence>
<evidence type="ECO:0000256" key="1">
    <source>
        <dbReference type="SAM" id="MobiDB-lite"/>
    </source>
</evidence>
<dbReference type="Proteomes" id="UP000318336">
    <property type="component" value="Unassembled WGS sequence"/>
</dbReference>
<comment type="caution">
    <text evidence="2">The sequence shown here is derived from an EMBL/GenBank/DDBJ whole genome shotgun (WGS) entry which is preliminary data.</text>
</comment>
<name>A0A542XFQ2_9MICO</name>
<organism evidence="2 3">
    <name type="scientific">Barrientosiimonas humi</name>
    <dbReference type="NCBI Taxonomy" id="999931"/>
    <lineage>
        <taxon>Bacteria</taxon>
        <taxon>Bacillati</taxon>
        <taxon>Actinomycetota</taxon>
        <taxon>Actinomycetes</taxon>
        <taxon>Micrococcales</taxon>
        <taxon>Dermacoccaceae</taxon>
        <taxon>Barrientosiimonas</taxon>
    </lineage>
</organism>
<protein>
    <recommendedName>
        <fullName evidence="4">PH (Pleckstrin Homology) domain-containing protein</fullName>
    </recommendedName>
</protein>
<accession>A0A542XFQ2</accession>
<evidence type="ECO:0000313" key="3">
    <source>
        <dbReference type="Proteomes" id="UP000318336"/>
    </source>
</evidence>
<sequence length="137" mass="14630">MAVGTLLALPTGAYGVLRGEPAALVFLLVGLYALTDVAWWKVRVTDTELVAQGRFSRRRATLATVRDLGISTFGTVWVAPADGRAFSLRMVSPYGEGGVQDFYRELRTRVVAAGGAPGRDPDDLSLPPKGAHPVFSV</sequence>
<dbReference type="EMBL" id="VFOK01000001">
    <property type="protein sequence ID" value="TQL34653.1"/>
    <property type="molecule type" value="Genomic_DNA"/>
</dbReference>
<feature type="region of interest" description="Disordered" evidence="1">
    <location>
        <begin position="115"/>
        <end position="137"/>
    </location>
</feature>
<evidence type="ECO:0008006" key="4">
    <source>
        <dbReference type="Google" id="ProtNLM"/>
    </source>
</evidence>
<reference evidence="2 3" key="1">
    <citation type="submission" date="2019-06" db="EMBL/GenBank/DDBJ databases">
        <title>Sequencing the genomes of 1000 actinobacteria strains.</title>
        <authorList>
            <person name="Klenk H.-P."/>
        </authorList>
    </citation>
    <scope>NUCLEOTIDE SEQUENCE [LARGE SCALE GENOMIC DNA]</scope>
    <source>
        <strain evidence="2 3">DSM 24617</strain>
    </source>
</reference>
<gene>
    <name evidence="2" type="ORF">FB554_2830</name>
</gene>
<dbReference type="AlphaFoldDB" id="A0A542XFQ2"/>